<reference evidence="2" key="2">
    <citation type="submission" date="2020-09" db="EMBL/GenBank/DDBJ databases">
        <authorList>
            <person name="Sun Q."/>
            <person name="Ohkuma M."/>
        </authorList>
    </citation>
    <scope>NUCLEOTIDE SEQUENCE</scope>
    <source>
        <strain evidence="2">JCM 30804</strain>
    </source>
</reference>
<comment type="caution">
    <text evidence="2">The sequence shown here is derived from an EMBL/GenBank/DDBJ whole genome shotgun (WGS) entry which is preliminary data.</text>
</comment>
<evidence type="ECO:0008006" key="4">
    <source>
        <dbReference type="Google" id="ProtNLM"/>
    </source>
</evidence>
<evidence type="ECO:0000256" key="1">
    <source>
        <dbReference type="SAM" id="SignalP"/>
    </source>
</evidence>
<dbReference type="InterPro" id="IPR038483">
    <property type="entry name" value="YcfL-like_sf"/>
</dbReference>
<dbReference type="Proteomes" id="UP000613743">
    <property type="component" value="Unassembled WGS sequence"/>
</dbReference>
<gene>
    <name evidence="2" type="ORF">GCM10009332_22200</name>
</gene>
<accession>A0A917JU97</accession>
<name>A0A917JU97_9GAMM</name>
<keyword evidence="3" id="KW-1185">Reference proteome</keyword>
<dbReference type="InterPro" id="IPR010824">
    <property type="entry name" value="DUF1425"/>
</dbReference>
<feature type="signal peptide" evidence="1">
    <location>
        <begin position="1"/>
        <end position="21"/>
    </location>
</feature>
<dbReference type="CDD" id="cd09030">
    <property type="entry name" value="DUF1425"/>
    <property type="match status" value="1"/>
</dbReference>
<evidence type="ECO:0000313" key="3">
    <source>
        <dbReference type="Proteomes" id="UP000613743"/>
    </source>
</evidence>
<organism evidence="2 3">
    <name type="scientific">Shewanella gelidii</name>
    <dbReference type="NCBI Taxonomy" id="1642821"/>
    <lineage>
        <taxon>Bacteria</taxon>
        <taxon>Pseudomonadati</taxon>
        <taxon>Pseudomonadota</taxon>
        <taxon>Gammaproteobacteria</taxon>
        <taxon>Alteromonadales</taxon>
        <taxon>Shewanellaceae</taxon>
        <taxon>Shewanella</taxon>
    </lineage>
</organism>
<dbReference type="PROSITE" id="PS51257">
    <property type="entry name" value="PROKAR_LIPOPROTEIN"/>
    <property type="match status" value="1"/>
</dbReference>
<dbReference type="Gene3D" id="2.60.40.3230">
    <property type="match status" value="1"/>
</dbReference>
<sequence>MKRKSFVSAILVCLFILAGCADTTSGVWVNSQGQSRIDNHQLAQDVILENLQTRHIGDLMQGITLITSKASIDLRLQYKFTWFDAQGVAIDEEASPWKSLTLHGMQSIQVNAVAPNPQAQSFEVYLREAHSY</sequence>
<evidence type="ECO:0000313" key="2">
    <source>
        <dbReference type="EMBL" id="GGI84492.1"/>
    </source>
</evidence>
<dbReference type="EMBL" id="BMPZ01000005">
    <property type="protein sequence ID" value="GGI84492.1"/>
    <property type="molecule type" value="Genomic_DNA"/>
</dbReference>
<dbReference type="AlphaFoldDB" id="A0A917JU97"/>
<keyword evidence="1" id="KW-0732">Signal</keyword>
<proteinExistence type="predicted"/>
<reference evidence="2" key="1">
    <citation type="journal article" date="2014" name="Int. J. Syst. Evol. Microbiol.">
        <title>Complete genome sequence of Corynebacterium casei LMG S-19264T (=DSM 44701T), isolated from a smear-ripened cheese.</title>
        <authorList>
            <consortium name="US DOE Joint Genome Institute (JGI-PGF)"/>
            <person name="Walter F."/>
            <person name="Albersmeier A."/>
            <person name="Kalinowski J."/>
            <person name="Ruckert C."/>
        </authorList>
    </citation>
    <scope>NUCLEOTIDE SEQUENCE</scope>
    <source>
        <strain evidence="2">JCM 30804</strain>
    </source>
</reference>
<dbReference type="RefSeq" id="WP_188920874.1">
    <property type="nucleotide sequence ID" value="NZ_BMPZ01000005.1"/>
</dbReference>
<dbReference type="Pfam" id="PF07233">
    <property type="entry name" value="DUF1425"/>
    <property type="match status" value="1"/>
</dbReference>
<protein>
    <recommendedName>
        <fullName evidence="4">DUF1425 domain-containing protein</fullName>
    </recommendedName>
</protein>
<feature type="chain" id="PRO_5037479082" description="DUF1425 domain-containing protein" evidence="1">
    <location>
        <begin position="22"/>
        <end position="132"/>
    </location>
</feature>